<comment type="catalytic activity">
    <reaction evidence="8">
        <text>tRNA(Met) + L-methionine + ATP = L-methionyl-tRNA(Met) + AMP + diphosphate</text>
        <dbReference type="Rhea" id="RHEA:13481"/>
        <dbReference type="Rhea" id="RHEA-COMP:9667"/>
        <dbReference type="Rhea" id="RHEA-COMP:9698"/>
        <dbReference type="ChEBI" id="CHEBI:30616"/>
        <dbReference type="ChEBI" id="CHEBI:33019"/>
        <dbReference type="ChEBI" id="CHEBI:57844"/>
        <dbReference type="ChEBI" id="CHEBI:78442"/>
        <dbReference type="ChEBI" id="CHEBI:78530"/>
        <dbReference type="ChEBI" id="CHEBI:456215"/>
        <dbReference type="EC" id="6.1.1.10"/>
    </reaction>
</comment>
<dbReference type="GO" id="GO:0017101">
    <property type="term" value="C:aminoacyl-tRNA synthetase multienzyme complex"/>
    <property type="evidence" value="ECO:0007669"/>
    <property type="project" value="TreeGrafter"/>
</dbReference>
<dbReference type="CDD" id="cd07957">
    <property type="entry name" value="Anticodon_Ia_Met"/>
    <property type="match status" value="1"/>
</dbReference>
<dbReference type="SUPFAM" id="SSF57770">
    <property type="entry name" value="Methionyl-tRNA synthetase (MetRS), Zn-domain"/>
    <property type="match status" value="1"/>
</dbReference>
<dbReference type="InterPro" id="IPR023458">
    <property type="entry name" value="Met-tRNA_ligase_1"/>
</dbReference>
<evidence type="ECO:0000256" key="9">
    <source>
        <dbReference type="RuleBase" id="RU363039"/>
    </source>
</evidence>
<evidence type="ECO:0000256" key="1">
    <source>
        <dbReference type="ARBA" id="ARBA00012838"/>
    </source>
</evidence>
<dbReference type="GO" id="GO:0005829">
    <property type="term" value="C:cytosol"/>
    <property type="evidence" value="ECO:0007669"/>
    <property type="project" value="TreeGrafter"/>
</dbReference>
<keyword evidence="2 9" id="KW-0436">Ligase</keyword>
<dbReference type="InterPro" id="IPR041872">
    <property type="entry name" value="Anticodon_Met"/>
</dbReference>
<evidence type="ECO:0000256" key="3">
    <source>
        <dbReference type="ARBA" id="ARBA00022741"/>
    </source>
</evidence>
<keyword evidence="5 9" id="KW-0648">Protein biosynthesis</keyword>
<name>A0A7S3N2G1_9SPIT</name>
<dbReference type="GO" id="GO:0004825">
    <property type="term" value="F:methionine-tRNA ligase activity"/>
    <property type="evidence" value="ECO:0007669"/>
    <property type="project" value="UniProtKB-EC"/>
</dbReference>
<keyword evidence="3 9" id="KW-0547">Nucleotide-binding</keyword>
<dbReference type="SUPFAM" id="SSF47323">
    <property type="entry name" value="Anticodon-binding domain of a subclass of class I aminoacyl-tRNA synthetases"/>
    <property type="match status" value="1"/>
</dbReference>
<accession>A0A7S3N2G1</accession>
<evidence type="ECO:0000313" key="12">
    <source>
        <dbReference type="EMBL" id="CAE0333744.1"/>
    </source>
</evidence>
<keyword evidence="4 9" id="KW-0067">ATP-binding</keyword>
<evidence type="ECO:0000259" key="11">
    <source>
        <dbReference type="Pfam" id="PF19303"/>
    </source>
</evidence>
<reference evidence="12" key="1">
    <citation type="submission" date="2021-01" db="EMBL/GenBank/DDBJ databases">
        <authorList>
            <person name="Corre E."/>
            <person name="Pelletier E."/>
            <person name="Niang G."/>
            <person name="Scheremetjew M."/>
            <person name="Finn R."/>
            <person name="Kale V."/>
            <person name="Holt S."/>
            <person name="Cochrane G."/>
            <person name="Meng A."/>
            <person name="Brown T."/>
            <person name="Cohen L."/>
        </authorList>
    </citation>
    <scope>NUCLEOTIDE SEQUENCE</scope>
    <source>
        <strain evidence="12">S3</strain>
    </source>
</reference>
<sequence>MCHFYDARGDQCDGCGKLINAIELIKPKCSLCKATPEPRESKHIFIDLGKIQPKCQEFVEKQSVEGKWSYNATFFTNNLLKEGLHGRCITRDLKWGTPIPLEEYNNKVFYVWFDAPIGYISITANYLGAETEDYRKWWQNKENVELFQFMGKDNTTFHTLIFPSSLIGSGQPWTMLKTISTTEFLNYEIDEETGKPKKFSKSRGVGIFGDDAQNTGIPPEVWRYYLLSNRPEQQDTVFLWKDFIAKNNSELLKNLGNFSNRCLKFLAATFDGVVPVYEGERHPDDTKFLSTIFAQFEEYLDLLEKIKIKDGLRVAMNVSSLCNTYWQDSQLWTIAKSDKKRAHQVMNTAIQVTQVLAAMMEPYMPSFSAKIYHQLALKRTETHDVLFEFLTGHPERMESLIPGGHKIGEPQPIFREISEEEMESLKKRYG</sequence>
<dbReference type="GO" id="GO:0006431">
    <property type="term" value="P:methionyl-tRNA aminoacylation"/>
    <property type="evidence" value="ECO:0007669"/>
    <property type="project" value="InterPro"/>
</dbReference>
<proteinExistence type="inferred from homology"/>
<dbReference type="PANTHER" id="PTHR45765:SF1">
    <property type="entry name" value="METHIONINE--TRNA LIGASE, CYTOPLASMIC"/>
    <property type="match status" value="1"/>
</dbReference>
<dbReference type="Pfam" id="PF19303">
    <property type="entry name" value="Anticodon_3"/>
    <property type="match status" value="1"/>
</dbReference>
<evidence type="ECO:0000256" key="5">
    <source>
        <dbReference type="ARBA" id="ARBA00022917"/>
    </source>
</evidence>
<gene>
    <name evidence="12" type="ORF">SINC0208_LOCUS14382</name>
</gene>
<dbReference type="GO" id="GO:0005524">
    <property type="term" value="F:ATP binding"/>
    <property type="evidence" value="ECO:0007669"/>
    <property type="project" value="UniProtKB-KW"/>
</dbReference>
<dbReference type="EMBL" id="HBIH01035954">
    <property type="protein sequence ID" value="CAE0333744.1"/>
    <property type="molecule type" value="Transcribed_RNA"/>
</dbReference>
<organism evidence="12">
    <name type="scientific">Strombidium inclinatum</name>
    <dbReference type="NCBI Taxonomy" id="197538"/>
    <lineage>
        <taxon>Eukaryota</taxon>
        <taxon>Sar</taxon>
        <taxon>Alveolata</taxon>
        <taxon>Ciliophora</taxon>
        <taxon>Intramacronucleata</taxon>
        <taxon>Spirotrichea</taxon>
        <taxon>Oligotrichia</taxon>
        <taxon>Strombidiidae</taxon>
        <taxon>Strombidium</taxon>
    </lineage>
</organism>
<dbReference type="InterPro" id="IPR029038">
    <property type="entry name" value="MetRS_Zn"/>
</dbReference>
<comment type="similarity">
    <text evidence="9">Belongs to the class-I aminoacyl-tRNA synthetase family.</text>
</comment>
<evidence type="ECO:0000256" key="6">
    <source>
        <dbReference type="ARBA" id="ARBA00023146"/>
    </source>
</evidence>
<dbReference type="InterPro" id="IPR033911">
    <property type="entry name" value="MetRS_core"/>
</dbReference>
<evidence type="ECO:0000259" key="10">
    <source>
        <dbReference type="Pfam" id="PF09334"/>
    </source>
</evidence>
<dbReference type="Gene3D" id="1.10.730.10">
    <property type="entry name" value="Isoleucyl-tRNA Synthetase, Domain 1"/>
    <property type="match status" value="1"/>
</dbReference>
<dbReference type="EC" id="6.1.1.10" evidence="1"/>
<keyword evidence="6 9" id="KW-0030">Aminoacyl-tRNA synthetase</keyword>
<evidence type="ECO:0000256" key="7">
    <source>
        <dbReference type="ARBA" id="ARBA00030904"/>
    </source>
</evidence>
<dbReference type="InterPro" id="IPR009080">
    <property type="entry name" value="tRNAsynth_Ia_anticodon-bd"/>
</dbReference>
<feature type="domain" description="Methionyl/Leucyl tRNA synthetase" evidence="10">
    <location>
        <begin position="2"/>
        <end position="263"/>
    </location>
</feature>
<dbReference type="InterPro" id="IPR015413">
    <property type="entry name" value="Methionyl/Leucyl_tRNA_Synth"/>
</dbReference>
<evidence type="ECO:0000256" key="8">
    <source>
        <dbReference type="ARBA" id="ARBA00047364"/>
    </source>
</evidence>
<dbReference type="InterPro" id="IPR014729">
    <property type="entry name" value="Rossmann-like_a/b/a_fold"/>
</dbReference>
<dbReference type="Gene3D" id="3.40.50.620">
    <property type="entry name" value="HUPs"/>
    <property type="match status" value="1"/>
</dbReference>
<dbReference type="AlphaFoldDB" id="A0A7S3N2G1"/>
<dbReference type="NCBIfam" id="TIGR00398">
    <property type="entry name" value="metG"/>
    <property type="match status" value="1"/>
</dbReference>
<feature type="domain" description="Methionyl-tRNA synthetase anticodon-binding" evidence="11">
    <location>
        <begin position="279"/>
        <end position="429"/>
    </location>
</feature>
<dbReference type="InterPro" id="IPR014758">
    <property type="entry name" value="Met-tRNA_synth"/>
</dbReference>
<dbReference type="PANTHER" id="PTHR45765">
    <property type="entry name" value="METHIONINE--TRNA LIGASE"/>
    <property type="match status" value="1"/>
</dbReference>
<dbReference type="PRINTS" id="PR01041">
    <property type="entry name" value="TRNASYNTHMET"/>
</dbReference>
<evidence type="ECO:0000256" key="4">
    <source>
        <dbReference type="ARBA" id="ARBA00022840"/>
    </source>
</evidence>
<dbReference type="Pfam" id="PF09334">
    <property type="entry name" value="tRNA-synt_1g"/>
    <property type="match status" value="1"/>
</dbReference>
<protein>
    <recommendedName>
        <fullName evidence="1">methionine--tRNA ligase</fullName>
        <ecNumber evidence="1">6.1.1.10</ecNumber>
    </recommendedName>
    <alternativeName>
        <fullName evidence="7">Methionyl-tRNA synthetase</fullName>
    </alternativeName>
</protein>
<evidence type="ECO:0000256" key="2">
    <source>
        <dbReference type="ARBA" id="ARBA00022598"/>
    </source>
</evidence>
<dbReference type="SUPFAM" id="SSF52374">
    <property type="entry name" value="Nucleotidylyl transferase"/>
    <property type="match status" value="1"/>
</dbReference>